<dbReference type="InterPro" id="IPR020556">
    <property type="entry name" value="Amidase_CS"/>
</dbReference>
<evidence type="ECO:0000256" key="15">
    <source>
        <dbReference type="ARBA" id="ARBA00050766"/>
    </source>
</evidence>
<comment type="catalytic activity">
    <reaction evidence="30">
        <text>N-(5Z,8Z,11Z,14Z)-eicosatetraenoyl-glycine + H2O = (5Z,8Z,11Z,14Z)-eicosatetraenoate + glycine</text>
        <dbReference type="Rhea" id="RHEA:64108"/>
        <dbReference type="ChEBI" id="CHEBI:15377"/>
        <dbReference type="ChEBI" id="CHEBI:32395"/>
        <dbReference type="ChEBI" id="CHEBI:57305"/>
        <dbReference type="ChEBI" id="CHEBI:59002"/>
    </reaction>
    <physiologicalReaction direction="left-to-right" evidence="30">
        <dbReference type="Rhea" id="RHEA:64109"/>
    </physiologicalReaction>
</comment>
<keyword evidence="39" id="KW-0732">Signal</keyword>
<evidence type="ECO:0000256" key="33">
    <source>
        <dbReference type="ARBA" id="ARBA00052906"/>
    </source>
</evidence>
<evidence type="ECO:0000256" key="11">
    <source>
        <dbReference type="ARBA" id="ARBA00048606"/>
    </source>
</evidence>
<feature type="chain" id="PRO_5041917903" description="Fatty-acid amide hydrolase 1" evidence="39">
    <location>
        <begin position="20"/>
        <end position="1171"/>
    </location>
</feature>
<comment type="catalytic activity">
    <reaction evidence="9">
        <text>2-(5Z,8Z,11Z,14Z-eicosatetraenoyl)-glycerol + H2O = glycerol + (5Z,8Z,11Z,14Z)-eicosatetraenoate + H(+)</text>
        <dbReference type="Rhea" id="RHEA:26132"/>
        <dbReference type="ChEBI" id="CHEBI:15377"/>
        <dbReference type="ChEBI" id="CHEBI:15378"/>
        <dbReference type="ChEBI" id="CHEBI:17754"/>
        <dbReference type="ChEBI" id="CHEBI:32395"/>
        <dbReference type="ChEBI" id="CHEBI:52392"/>
    </reaction>
    <physiologicalReaction direction="left-to-right" evidence="9">
        <dbReference type="Rhea" id="RHEA:26133"/>
    </physiologicalReaction>
</comment>
<dbReference type="GO" id="GO:0017064">
    <property type="term" value="F:fatty acid amide hydrolase activity"/>
    <property type="evidence" value="ECO:0007669"/>
    <property type="project" value="UniProtKB-EC"/>
</dbReference>
<dbReference type="InterPro" id="IPR023631">
    <property type="entry name" value="Amidase_dom"/>
</dbReference>
<feature type="coiled-coil region" evidence="38">
    <location>
        <begin position="612"/>
        <end position="646"/>
    </location>
</feature>
<dbReference type="PANTHER" id="PTHR45847">
    <property type="entry name" value="FATTY ACID AMIDE HYDROLASE"/>
    <property type="match status" value="1"/>
</dbReference>
<comment type="catalytic activity">
    <reaction evidence="29">
        <text>N-tricosanoyl-taurine + H2O = tricosanoate + taurine</text>
        <dbReference type="Rhea" id="RHEA:63164"/>
        <dbReference type="ChEBI" id="CHEBI:15377"/>
        <dbReference type="ChEBI" id="CHEBI:79007"/>
        <dbReference type="ChEBI" id="CHEBI:146197"/>
        <dbReference type="ChEBI" id="CHEBI:507393"/>
    </reaction>
    <physiologicalReaction direction="left-to-right" evidence="29">
        <dbReference type="Rhea" id="RHEA:63165"/>
    </physiologicalReaction>
</comment>
<comment type="catalytic activity">
    <reaction evidence="11">
        <text>N-(5Z,8Z,11Z,14Z-eicosatetraenoyl)-ethanolamine + H2O = ethanolamine + (5Z,8Z,11Z,14Z)-eicosatetraenoate</text>
        <dbReference type="Rhea" id="RHEA:26136"/>
        <dbReference type="ChEBI" id="CHEBI:2700"/>
        <dbReference type="ChEBI" id="CHEBI:15377"/>
        <dbReference type="ChEBI" id="CHEBI:32395"/>
        <dbReference type="ChEBI" id="CHEBI:57603"/>
        <dbReference type="EC" id="3.5.1.99"/>
    </reaction>
    <physiologicalReaction direction="left-to-right" evidence="11">
        <dbReference type="Rhea" id="RHEA:26137"/>
    </physiologicalReaction>
</comment>
<evidence type="ECO:0000256" key="16">
    <source>
        <dbReference type="ARBA" id="ARBA00050992"/>
    </source>
</evidence>
<evidence type="ECO:0000256" key="20">
    <source>
        <dbReference type="ARBA" id="ARBA00051454"/>
    </source>
</evidence>
<comment type="catalytic activity">
    <reaction evidence="19">
        <text>N-(9Z-hexadecenoyl) ethanolamine + H2O = (9Z)-hexadecenoate + ethanolamine</text>
        <dbReference type="Rhea" id="RHEA:35563"/>
        <dbReference type="ChEBI" id="CHEBI:15377"/>
        <dbReference type="ChEBI" id="CHEBI:32372"/>
        <dbReference type="ChEBI" id="CHEBI:57603"/>
        <dbReference type="ChEBI" id="CHEBI:71465"/>
    </reaction>
    <physiologicalReaction direction="left-to-right" evidence="19">
        <dbReference type="Rhea" id="RHEA:35564"/>
    </physiologicalReaction>
</comment>
<dbReference type="InterPro" id="IPR052096">
    <property type="entry name" value="Endocannabinoid_amidase"/>
</dbReference>
<dbReference type="Proteomes" id="UP001295444">
    <property type="component" value="Chromosome 08"/>
</dbReference>
<sequence length="1171" mass="129938">MKPMILIAVSYAILYNLVDFPAGVVPVTKVTNEDEEDLKNYVGHYKDLWDKLLKKAVSDGVGLPVAVQCVALPWQEEQCLRLMKEVETPGFLKMFMLDRVRNERESDPIAPMNADVDPAHVLSLSLAELVEQLRKGSLTPETALYVYIEKALEVNKELNCLTEFLPECEAQLQEVKKQSEKGLLYGVPISLKDHVGYKGHSSHCGLVHFLEILEKEDSNIVKVLKKQGAIPFVKTNIPQSMINFDCSNSIYGQTVNPHNHKKTCGGSSGGEGALIAAGGAILGVGSDVLGSIRIPCSFCGVCGLKPSGNRLSPQGFSSPVSGMKSAIMMPGPMARDVDSLALFMKAVLCDDMFQLDPLVPPLPFKDEVYNSSKRLTIGFYDTDGYFMSSPAMRRAIQETKTLLEEAGHKLVPFTPPRVEYALNELCIRGFFADGGTTFLDKFKVDIVDPNLKQQILLYKIPTLAKKIMSFFMRPMFPRIANHINAHCGVGSVKELWKHNTAIQEYRGQYIAEWRKLGLDALLCPMLGPAFNIGCPGKLFAGFSFTMLFNILDFPAGIVPVTTVTPEDEEELKNYKGYYNDPWDKEVIKGMEDGVGLPVSVQCVALKWQEEQCLRLMKEVENWNRIKEQMEKERKRREKNVQVMQEKVTKFKKQNPGVDSRKILNLSLPELIVKLRDGSLSLESVLYSYIEKALEVDQDLNCVTDFLTDCEAQLQDLKKQENKGPMYGVPISIKEHIGYKGHPSTCGLVQYIDKLEEEDSVVVKVLKKQGAIVFAKTNVPQSLLCYETSNPIYGVTVNPHNHAKSPGGSSGGEGALIGGGGSILGIGTDIGGSIRLPSSFCGIAGLKPTPQRVSLGEIRSCIEGFTAIPVATGPMARDVDSLVLCMKTLLCDEMFKLDPTVPPLPFNDKVYTSPTPLRVGYYETDGFTFPHPGMRRAVLETKKLLEEAGHTLIQFSPPRIDYMKSKVYMKIILGDGGKILLEQFNNNSVDPNLSGLISIIRTPTVVKKALYFVLKPLFPRIADMVLCCQGASSVKEQWTDQALLQEYQAEFIAEWRKLDLDVILCPMLGPAFNSGYPGRLIAAGSYTMLFNVVQFPAGVVTVTSVTQADEDEMKHYKGYYNDPWDKLFQPAVAGGVGLPLSVQCAALPYQDELCLRFMKEVETLHREKKNRK</sequence>
<comment type="similarity">
    <text evidence="2">Belongs to the amidase family.</text>
</comment>
<evidence type="ECO:0000256" key="30">
    <source>
        <dbReference type="ARBA" id="ARBA00052709"/>
    </source>
</evidence>
<evidence type="ECO:0000256" key="10">
    <source>
        <dbReference type="ARBA" id="ARBA00048052"/>
    </source>
</evidence>
<evidence type="ECO:0000256" key="9">
    <source>
        <dbReference type="ARBA" id="ARBA00047476"/>
    </source>
</evidence>
<evidence type="ECO:0000256" key="18">
    <source>
        <dbReference type="ARBA" id="ARBA00051311"/>
    </source>
</evidence>
<comment type="catalytic activity">
    <reaction evidence="25">
        <text>(9Z,12Z)-octadecadienamide + H2O = (9Z,12Z)-octadecadienoate + NH4(+)</text>
        <dbReference type="Rhea" id="RHEA:63020"/>
        <dbReference type="ChEBI" id="CHEBI:15377"/>
        <dbReference type="ChEBI" id="CHEBI:28938"/>
        <dbReference type="ChEBI" id="CHEBI:30245"/>
        <dbReference type="ChEBI" id="CHEBI:82984"/>
    </reaction>
    <physiologicalReaction direction="left-to-right" evidence="25">
        <dbReference type="Rhea" id="RHEA:63021"/>
    </physiologicalReaction>
</comment>
<comment type="catalytic activity">
    <reaction evidence="24">
        <text>(9Z,12Z,15Z)-octadecatrienamide + H2O = (9Z,12Z,15Z)-octadecatrienoate + NH4(+)</text>
        <dbReference type="Rhea" id="RHEA:62976"/>
        <dbReference type="ChEBI" id="CHEBI:15377"/>
        <dbReference type="ChEBI" id="CHEBI:28938"/>
        <dbReference type="ChEBI" id="CHEBI:32387"/>
        <dbReference type="ChEBI" id="CHEBI:142684"/>
    </reaction>
    <physiologicalReaction direction="left-to-right" evidence="24">
        <dbReference type="Rhea" id="RHEA:62977"/>
    </physiologicalReaction>
</comment>
<evidence type="ECO:0000256" key="37">
    <source>
        <dbReference type="ARBA" id="ARBA00077216"/>
    </source>
</evidence>
<keyword evidence="7" id="KW-0443">Lipid metabolism</keyword>
<evidence type="ECO:0000256" key="31">
    <source>
        <dbReference type="ARBA" id="ARBA00052818"/>
    </source>
</evidence>
<feature type="domain" description="Amidase" evidence="40">
    <location>
        <begin position="146"/>
        <end position="613"/>
    </location>
</feature>
<comment type="catalytic activity">
    <reaction evidence="13">
        <text>(11Z,14Z)-eicosadienamide + H2O = (11Z,14Z)-eicosadienoate + NH4(+)</text>
        <dbReference type="Rhea" id="RHEA:63004"/>
        <dbReference type="ChEBI" id="CHEBI:15377"/>
        <dbReference type="ChEBI" id="CHEBI:28938"/>
        <dbReference type="ChEBI" id="CHEBI:77220"/>
        <dbReference type="ChEBI" id="CHEBI:146165"/>
    </reaction>
    <physiologicalReaction direction="left-to-right" evidence="13">
        <dbReference type="Rhea" id="RHEA:63005"/>
    </physiologicalReaction>
</comment>
<dbReference type="GO" id="GO:0009062">
    <property type="term" value="P:fatty acid catabolic process"/>
    <property type="evidence" value="ECO:0007669"/>
    <property type="project" value="TreeGrafter"/>
</dbReference>
<dbReference type="PANTHER" id="PTHR45847:SF13">
    <property type="entry name" value="FATTY ACID AMIDE HYDROLASE, GENE 1"/>
    <property type="match status" value="1"/>
</dbReference>
<evidence type="ECO:0000256" key="17">
    <source>
        <dbReference type="ARBA" id="ARBA00051200"/>
    </source>
</evidence>
<evidence type="ECO:0000256" key="6">
    <source>
        <dbReference type="ARBA" id="ARBA00022963"/>
    </source>
</evidence>
<dbReference type="EC" id="3.5.1.99" evidence="3"/>
<comment type="catalytic activity">
    <reaction evidence="16">
        <text>N-(15Z-tetracosenoyl)-ethanolamine + H2O = (15Z)-tetracosenoate + ethanolamine</text>
        <dbReference type="Rhea" id="RHEA:63144"/>
        <dbReference type="ChEBI" id="CHEBI:15377"/>
        <dbReference type="ChEBI" id="CHEBI:32392"/>
        <dbReference type="ChEBI" id="CHEBI:57603"/>
        <dbReference type="ChEBI" id="CHEBI:146187"/>
    </reaction>
    <physiologicalReaction direction="left-to-right" evidence="16">
        <dbReference type="Rhea" id="RHEA:63145"/>
    </physiologicalReaction>
</comment>
<evidence type="ECO:0000259" key="40">
    <source>
        <dbReference type="Pfam" id="PF01425"/>
    </source>
</evidence>
<evidence type="ECO:0000256" key="39">
    <source>
        <dbReference type="SAM" id="SignalP"/>
    </source>
</evidence>
<keyword evidence="5" id="KW-0378">Hydrolase</keyword>
<dbReference type="Gene3D" id="3.90.1300.10">
    <property type="entry name" value="Amidase signature (AS) domain"/>
    <property type="match status" value="3"/>
</dbReference>
<evidence type="ECO:0000256" key="2">
    <source>
        <dbReference type="ARBA" id="ARBA00009199"/>
    </source>
</evidence>
<evidence type="ECO:0000256" key="5">
    <source>
        <dbReference type="ARBA" id="ARBA00022801"/>
    </source>
</evidence>
<comment type="catalytic activity">
    <reaction evidence="17">
        <text>(5Z,8Z,11Z,14Z)-eicosatetraenamide + H2O = (5Z,8Z,11Z,14Z)-eicosatetraenoate + NH4(+)</text>
        <dbReference type="Rhea" id="RHEA:63016"/>
        <dbReference type="ChEBI" id="CHEBI:15377"/>
        <dbReference type="ChEBI" id="CHEBI:28938"/>
        <dbReference type="ChEBI" id="CHEBI:32395"/>
        <dbReference type="ChEBI" id="CHEBI:137830"/>
    </reaction>
    <physiologicalReaction direction="left-to-right" evidence="17">
        <dbReference type="Rhea" id="RHEA:63017"/>
    </physiologicalReaction>
</comment>
<dbReference type="AlphaFoldDB" id="A0AAD1WGT5"/>
<evidence type="ECO:0000256" key="35">
    <source>
        <dbReference type="ARBA" id="ARBA00077111"/>
    </source>
</evidence>
<dbReference type="EMBL" id="OW240919">
    <property type="protein sequence ID" value="CAH2310692.1"/>
    <property type="molecule type" value="Genomic_DNA"/>
</dbReference>
<comment type="catalytic activity">
    <reaction evidence="14">
        <text>1-O-methyl-(5Z,8Z,11Z,14Z)-eicosatetraenoate + H2O = methanol + (5Z,8Z,11Z,14Z)-eicosatetraenoate + H(+)</text>
        <dbReference type="Rhea" id="RHEA:63052"/>
        <dbReference type="ChEBI" id="CHEBI:15377"/>
        <dbReference type="ChEBI" id="CHEBI:15378"/>
        <dbReference type="ChEBI" id="CHEBI:17790"/>
        <dbReference type="ChEBI" id="CHEBI:32395"/>
        <dbReference type="ChEBI" id="CHEBI:78033"/>
    </reaction>
    <physiologicalReaction direction="left-to-right" evidence="14">
        <dbReference type="Rhea" id="RHEA:63053"/>
    </physiologicalReaction>
</comment>
<evidence type="ECO:0000256" key="4">
    <source>
        <dbReference type="ARBA" id="ARBA00022553"/>
    </source>
</evidence>
<feature type="domain" description="Amidase" evidence="40">
    <location>
        <begin position="684"/>
        <end position="1154"/>
    </location>
</feature>
<evidence type="ECO:0000256" key="8">
    <source>
        <dbReference type="ARBA" id="ARBA00047450"/>
    </source>
</evidence>
<name>A0AAD1WGT5_PELCU</name>
<evidence type="ECO:0000256" key="19">
    <source>
        <dbReference type="ARBA" id="ARBA00051346"/>
    </source>
</evidence>
<comment type="catalytic activity">
    <reaction evidence="23">
        <text>N-(9Z-octadecenoyl)-taurine + H2O = taurine + (9Z)-octadecenoate</text>
        <dbReference type="Rhea" id="RHEA:63148"/>
        <dbReference type="ChEBI" id="CHEBI:15377"/>
        <dbReference type="ChEBI" id="CHEBI:30823"/>
        <dbReference type="ChEBI" id="CHEBI:146191"/>
        <dbReference type="ChEBI" id="CHEBI:507393"/>
    </reaction>
    <physiologicalReaction direction="left-to-right" evidence="23">
        <dbReference type="Rhea" id="RHEA:63149"/>
    </physiologicalReaction>
</comment>
<comment type="catalytic activity">
    <reaction evidence="33">
        <text>(15Z)-tetracosenamide + H2O = (15Z)-tetracosenoate + NH4(+)</text>
        <dbReference type="Rhea" id="RHEA:63028"/>
        <dbReference type="ChEBI" id="CHEBI:15377"/>
        <dbReference type="ChEBI" id="CHEBI:28938"/>
        <dbReference type="ChEBI" id="CHEBI:32392"/>
        <dbReference type="ChEBI" id="CHEBI:146166"/>
    </reaction>
    <physiologicalReaction direction="left-to-right" evidence="33">
        <dbReference type="Rhea" id="RHEA:63029"/>
    </physiologicalReaction>
</comment>
<evidence type="ECO:0000256" key="23">
    <source>
        <dbReference type="ARBA" id="ARBA00052289"/>
    </source>
</evidence>
<evidence type="ECO:0000256" key="32">
    <source>
        <dbReference type="ARBA" id="ARBA00052857"/>
    </source>
</evidence>
<evidence type="ECO:0000256" key="3">
    <source>
        <dbReference type="ARBA" id="ARBA00012112"/>
    </source>
</evidence>
<comment type="catalytic activity">
    <reaction evidence="32">
        <text>(8Z,11Z,14Z)-eicosatrienamide + H2O = (8Z,11Z,14Z)-eicosatrienoate + NH4(+)</text>
        <dbReference type="Rhea" id="RHEA:62996"/>
        <dbReference type="ChEBI" id="CHEBI:15377"/>
        <dbReference type="ChEBI" id="CHEBI:28938"/>
        <dbReference type="ChEBI" id="CHEBI:71589"/>
        <dbReference type="ChEBI" id="CHEBI:146163"/>
    </reaction>
    <physiologicalReaction direction="left-to-right" evidence="32">
        <dbReference type="Rhea" id="RHEA:62997"/>
    </physiologicalReaction>
</comment>
<evidence type="ECO:0000256" key="25">
    <source>
        <dbReference type="ARBA" id="ARBA00052426"/>
    </source>
</evidence>
<comment type="catalytic activity">
    <reaction evidence="28">
        <text>N-(15Z-tetracosenoyl)-taurine + H2O = (15Z)-tetracosenoate + taurine</text>
        <dbReference type="Rhea" id="RHEA:63160"/>
        <dbReference type="ChEBI" id="CHEBI:15377"/>
        <dbReference type="ChEBI" id="CHEBI:32392"/>
        <dbReference type="ChEBI" id="CHEBI:146198"/>
        <dbReference type="ChEBI" id="CHEBI:507393"/>
    </reaction>
    <physiologicalReaction direction="left-to-right" evidence="28">
        <dbReference type="Rhea" id="RHEA:63161"/>
    </physiologicalReaction>
</comment>
<protein>
    <recommendedName>
        <fullName evidence="34">Fatty-acid amide hydrolase 1</fullName>
        <ecNumber evidence="3">3.5.1.99</ecNumber>
    </recommendedName>
    <alternativeName>
        <fullName evidence="37">Anandamide amidohydrolase 1</fullName>
    </alternativeName>
    <alternativeName>
        <fullName evidence="35">Fatty acid ester hydrolase</fullName>
    </alternativeName>
    <alternativeName>
        <fullName evidence="36">Oleamide hydrolase 1</fullName>
    </alternativeName>
</protein>
<dbReference type="PROSITE" id="PS00571">
    <property type="entry name" value="AMIDASES"/>
    <property type="match status" value="1"/>
</dbReference>
<comment type="catalytic activity">
    <reaction evidence="27">
        <text>(6Z)-octadecenamide + H2O = (6Z)-octadecenoate + NH4(+)</text>
        <dbReference type="Rhea" id="RHEA:63008"/>
        <dbReference type="ChEBI" id="CHEBI:15377"/>
        <dbReference type="ChEBI" id="CHEBI:28938"/>
        <dbReference type="ChEBI" id="CHEBI:32375"/>
        <dbReference type="ChEBI" id="CHEBI:146168"/>
    </reaction>
    <physiologicalReaction direction="left-to-right" evidence="27">
        <dbReference type="Rhea" id="RHEA:63009"/>
    </physiologicalReaction>
</comment>
<evidence type="ECO:0000256" key="14">
    <source>
        <dbReference type="ARBA" id="ARBA00050481"/>
    </source>
</evidence>
<keyword evidence="42" id="KW-1185">Reference proteome</keyword>
<evidence type="ECO:0000256" key="22">
    <source>
        <dbReference type="ARBA" id="ARBA00051914"/>
    </source>
</evidence>
<dbReference type="GO" id="GO:0004040">
    <property type="term" value="F:amidase activity"/>
    <property type="evidence" value="ECO:0007669"/>
    <property type="project" value="TreeGrafter"/>
</dbReference>
<evidence type="ECO:0000256" key="21">
    <source>
        <dbReference type="ARBA" id="ARBA00051492"/>
    </source>
</evidence>
<comment type="catalytic activity">
    <reaction evidence="15">
        <text>tetradecamide + H2O = tetradecanoate + NH4(+)</text>
        <dbReference type="Rhea" id="RHEA:62992"/>
        <dbReference type="ChEBI" id="CHEBI:15377"/>
        <dbReference type="ChEBI" id="CHEBI:28938"/>
        <dbReference type="ChEBI" id="CHEBI:30807"/>
        <dbReference type="ChEBI" id="CHEBI:137125"/>
    </reaction>
    <physiologicalReaction direction="left-to-right" evidence="15">
        <dbReference type="Rhea" id="RHEA:62993"/>
    </physiologicalReaction>
</comment>
<evidence type="ECO:0000256" key="13">
    <source>
        <dbReference type="ARBA" id="ARBA00050403"/>
    </source>
</evidence>
<accession>A0AAD1WGT5</accession>
<comment type="catalytic activity">
    <reaction evidence="1">
        <text>(9Z)-octadecenamide + H2O = (9Z)-octadecenoate + NH4(+)</text>
        <dbReference type="Rhea" id="RHEA:26506"/>
        <dbReference type="ChEBI" id="CHEBI:15377"/>
        <dbReference type="ChEBI" id="CHEBI:28938"/>
        <dbReference type="ChEBI" id="CHEBI:30823"/>
        <dbReference type="ChEBI" id="CHEBI:116314"/>
        <dbReference type="EC" id="3.5.1.99"/>
    </reaction>
    <physiologicalReaction direction="left-to-right" evidence="1">
        <dbReference type="Rhea" id="RHEA:26507"/>
    </physiologicalReaction>
</comment>
<evidence type="ECO:0000256" key="29">
    <source>
        <dbReference type="ARBA" id="ARBA00052634"/>
    </source>
</evidence>
<evidence type="ECO:0000256" key="7">
    <source>
        <dbReference type="ARBA" id="ARBA00023098"/>
    </source>
</evidence>
<evidence type="ECO:0000256" key="27">
    <source>
        <dbReference type="ARBA" id="ARBA00052512"/>
    </source>
</evidence>
<comment type="catalytic activity">
    <reaction evidence="20">
        <text>N-octadecanoyl ethanolamine + H2O = octadecanoate + ethanolamine</text>
        <dbReference type="Rhea" id="RHEA:63124"/>
        <dbReference type="ChEBI" id="CHEBI:15377"/>
        <dbReference type="ChEBI" id="CHEBI:25629"/>
        <dbReference type="ChEBI" id="CHEBI:57603"/>
        <dbReference type="ChEBI" id="CHEBI:85299"/>
    </reaction>
    <physiologicalReaction direction="left-to-right" evidence="20">
        <dbReference type="Rhea" id="RHEA:63125"/>
    </physiologicalReaction>
</comment>
<keyword evidence="6" id="KW-0442">Lipid degradation</keyword>
<comment type="catalytic activity">
    <reaction evidence="18">
        <text>(11Z)-eicosenamide + H2O = (11Z)-eicosenoate + NH4(+)</text>
        <dbReference type="Rhea" id="RHEA:63120"/>
        <dbReference type="ChEBI" id="CHEBI:15377"/>
        <dbReference type="ChEBI" id="CHEBI:28938"/>
        <dbReference type="ChEBI" id="CHEBI:32426"/>
        <dbReference type="ChEBI" id="CHEBI:146167"/>
    </reaction>
    <physiologicalReaction direction="left-to-right" evidence="18">
        <dbReference type="Rhea" id="RHEA:63121"/>
    </physiologicalReaction>
</comment>
<comment type="catalytic activity">
    <reaction evidence="12">
        <text>N-(5Z,8Z,11Z,14Z-eicosatetraenoyl)-L-serine + H2O = (5Z,8Z,11Z,14Z)-eicosatetraenoate + L-serine</text>
        <dbReference type="Rhea" id="RHEA:64116"/>
        <dbReference type="ChEBI" id="CHEBI:15377"/>
        <dbReference type="ChEBI" id="CHEBI:32395"/>
        <dbReference type="ChEBI" id="CHEBI:33384"/>
        <dbReference type="ChEBI" id="CHEBI:149697"/>
    </reaction>
    <physiologicalReaction direction="left-to-right" evidence="12">
        <dbReference type="Rhea" id="RHEA:64117"/>
    </physiologicalReaction>
</comment>
<evidence type="ECO:0000256" key="1">
    <source>
        <dbReference type="ARBA" id="ARBA00000208"/>
    </source>
</evidence>
<comment type="catalytic activity">
    <reaction evidence="26">
        <text>N-docosanoyl-ethanolamine + H2O = docosanoate + ethanolamine</text>
        <dbReference type="Rhea" id="RHEA:63128"/>
        <dbReference type="ChEBI" id="CHEBI:15377"/>
        <dbReference type="ChEBI" id="CHEBI:23858"/>
        <dbReference type="ChEBI" id="CHEBI:57603"/>
        <dbReference type="ChEBI" id="CHEBI:146186"/>
    </reaction>
    <physiologicalReaction direction="left-to-right" evidence="26">
        <dbReference type="Rhea" id="RHEA:63129"/>
    </physiologicalReaction>
</comment>
<organism evidence="41 42">
    <name type="scientific">Pelobates cultripes</name>
    <name type="common">Western spadefoot toad</name>
    <dbReference type="NCBI Taxonomy" id="61616"/>
    <lineage>
        <taxon>Eukaryota</taxon>
        <taxon>Metazoa</taxon>
        <taxon>Chordata</taxon>
        <taxon>Craniata</taxon>
        <taxon>Vertebrata</taxon>
        <taxon>Euteleostomi</taxon>
        <taxon>Amphibia</taxon>
        <taxon>Batrachia</taxon>
        <taxon>Anura</taxon>
        <taxon>Pelobatoidea</taxon>
        <taxon>Pelobatidae</taxon>
        <taxon>Pelobates</taxon>
    </lineage>
</organism>
<evidence type="ECO:0000256" key="24">
    <source>
        <dbReference type="ARBA" id="ARBA00052337"/>
    </source>
</evidence>
<keyword evidence="4" id="KW-0597">Phosphoprotein</keyword>
<dbReference type="SUPFAM" id="SSF75304">
    <property type="entry name" value="Amidase signature (AS) enzymes"/>
    <property type="match status" value="3"/>
</dbReference>
<dbReference type="FunFam" id="3.90.1300.10:FF:000001">
    <property type="entry name" value="Fatty-acid amide hydrolase 1"/>
    <property type="match status" value="2"/>
</dbReference>
<reference evidence="41" key="1">
    <citation type="submission" date="2022-03" db="EMBL/GenBank/DDBJ databases">
        <authorList>
            <person name="Alioto T."/>
            <person name="Alioto T."/>
            <person name="Gomez Garrido J."/>
        </authorList>
    </citation>
    <scope>NUCLEOTIDE SEQUENCE</scope>
</reference>
<evidence type="ECO:0000313" key="41">
    <source>
        <dbReference type="EMBL" id="CAH2310692.1"/>
    </source>
</evidence>
<evidence type="ECO:0000256" key="28">
    <source>
        <dbReference type="ARBA" id="ARBA00052514"/>
    </source>
</evidence>
<comment type="catalytic activity">
    <reaction evidence="8">
        <text>(9Z)-octadecenoate + glycine = N-(9Z-octadecenoyl)glycine + H2O</text>
        <dbReference type="Rhea" id="RHEA:51316"/>
        <dbReference type="ChEBI" id="CHEBI:15377"/>
        <dbReference type="ChEBI" id="CHEBI:30823"/>
        <dbReference type="ChEBI" id="CHEBI:57305"/>
        <dbReference type="ChEBI" id="CHEBI:133992"/>
    </reaction>
    <physiologicalReaction direction="right-to-left" evidence="8">
        <dbReference type="Rhea" id="RHEA:51318"/>
    </physiologicalReaction>
</comment>
<proteinExistence type="inferred from homology"/>
<evidence type="ECO:0000256" key="34">
    <source>
        <dbReference type="ARBA" id="ARBA00073178"/>
    </source>
</evidence>
<feature type="signal peptide" evidence="39">
    <location>
        <begin position="1"/>
        <end position="19"/>
    </location>
</feature>
<evidence type="ECO:0000256" key="26">
    <source>
        <dbReference type="ARBA" id="ARBA00052458"/>
    </source>
</evidence>
<comment type="catalytic activity">
    <reaction evidence="21">
        <text>N-tetracosanoyl-taurine + H2O = tetracosanoate + taurine</text>
        <dbReference type="Rhea" id="RHEA:63140"/>
        <dbReference type="ChEBI" id="CHEBI:15377"/>
        <dbReference type="ChEBI" id="CHEBI:31014"/>
        <dbReference type="ChEBI" id="CHEBI:132049"/>
        <dbReference type="ChEBI" id="CHEBI:507393"/>
    </reaction>
    <physiologicalReaction direction="left-to-right" evidence="21">
        <dbReference type="Rhea" id="RHEA:63141"/>
    </physiologicalReaction>
</comment>
<gene>
    <name evidence="41" type="ORF">PECUL_23A016900</name>
</gene>
<keyword evidence="38" id="KW-0175">Coiled coil</keyword>
<dbReference type="InterPro" id="IPR036928">
    <property type="entry name" value="AS_sf"/>
</dbReference>
<comment type="catalytic activity">
    <reaction evidence="10">
        <text>N-(9Z-octadecenoyl) ethanolamine + H2O = ethanolamine + (9Z)-octadecenoate</text>
        <dbReference type="Rhea" id="RHEA:45060"/>
        <dbReference type="ChEBI" id="CHEBI:15377"/>
        <dbReference type="ChEBI" id="CHEBI:30823"/>
        <dbReference type="ChEBI" id="CHEBI:57603"/>
        <dbReference type="ChEBI" id="CHEBI:71466"/>
    </reaction>
    <physiologicalReaction direction="left-to-right" evidence="10">
        <dbReference type="Rhea" id="RHEA:45061"/>
    </physiologicalReaction>
</comment>
<evidence type="ECO:0000256" key="12">
    <source>
        <dbReference type="ARBA" id="ARBA00050294"/>
    </source>
</evidence>
<evidence type="ECO:0000313" key="42">
    <source>
        <dbReference type="Proteomes" id="UP001295444"/>
    </source>
</evidence>
<comment type="catalytic activity">
    <reaction evidence="22">
        <text>N-docosanoyl-taurine + H2O = docosanoate + taurine</text>
        <dbReference type="Rhea" id="RHEA:63156"/>
        <dbReference type="ChEBI" id="CHEBI:15377"/>
        <dbReference type="ChEBI" id="CHEBI:23858"/>
        <dbReference type="ChEBI" id="CHEBI:146196"/>
        <dbReference type="ChEBI" id="CHEBI:507393"/>
    </reaction>
    <physiologicalReaction direction="left-to-right" evidence="22">
        <dbReference type="Rhea" id="RHEA:63157"/>
    </physiologicalReaction>
</comment>
<dbReference type="Pfam" id="PF01425">
    <property type="entry name" value="Amidase"/>
    <property type="match status" value="2"/>
</dbReference>
<comment type="catalytic activity">
    <reaction evidence="31">
        <text>(11Z,14Z,17Z)-eicosatrienamide + H2O = (11Z,14Z,17Z)-eicosatrienoate + NH4(+)</text>
        <dbReference type="Rhea" id="RHEA:63000"/>
        <dbReference type="ChEBI" id="CHEBI:15377"/>
        <dbReference type="ChEBI" id="CHEBI:28938"/>
        <dbReference type="ChEBI" id="CHEBI:77223"/>
        <dbReference type="ChEBI" id="CHEBI:146164"/>
    </reaction>
    <physiologicalReaction direction="left-to-right" evidence="31">
        <dbReference type="Rhea" id="RHEA:63001"/>
    </physiologicalReaction>
</comment>
<evidence type="ECO:0000256" key="36">
    <source>
        <dbReference type="ARBA" id="ARBA00077157"/>
    </source>
</evidence>
<evidence type="ECO:0000256" key="38">
    <source>
        <dbReference type="SAM" id="Coils"/>
    </source>
</evidence>